<evidence type="ECO:0000313" key="4">
    <source>
        <dbReference type="Proteomes" id="UP001529423"/>
    </source>
</evidence>
<dbReference type="InterPro" id="IPR003736">
    <property type="entry name" value="PAAI_dom"/>
</dbReference>
<dbReference type="Pfam" id="PF03061">
    <property type="entry name" value="4HBT"/>
    <property type="match status" value="1"/>
</dbReference>
<sequence length="125" mass="13589">MNLLENWGIRTQSVSADQVVLTIEVSDRLKQPYGIVHGGVNAVLAETAASMGANEWLTRQDRGQIAVGINITTEHLLPVSAGTLITKARPLRRGRTIQTWLVKEYNGARLTSTSIVTLANRAKPA</sequence>
<name>A0ABT7VMX5_9LACO</name>
<comment type="similarity">
    <text evidence="1">Belongs to the thioesterase PaaI family.</text>
</comment>
<accession>A0ABT7VMX5</accession>
<dbReference type="CDD" id="cd03443">
    <property type="entry name" value="PaaI_thioesterase"/>
    <property type="match status" value="1"/>
</dbReference>
<dbReference type="PANTHER" id="PTHR43240">
    <property type="entry name" value="1,4-DIHYDROXY-2-NAPHTHOYL-COA THIOESTERASE 1"/>
    <property type="match status" value="1"/>
</dbReference>
<evidence type="ECO:0000259" key="2">
    <source>
        <dbReference type="Pfam" id="PF03061"/>
    </source>
</evidence>
<dbReference type="EC" id="3.1.2.-" evidence="3"/>
<evidence type="ECO:0000313" key="3">
    <source>
        <dbReference type="EMBL" id="MDM8334090.1"/>
    </source>
</evidence>
<gene>
    <name evidence="3" type="ORF">QUW46_05840</name>
</gene>
<organism evidence="3 4">
    <name type="scientific">Limosilactobacillus panis</name>
    <dbReference type="NCBI Taxonomy" id="47493"/>
    <lineage>
        <taxon>Bacteria</taxon>
        <taxon>Bacillati</taxon>
        <taxon>Bacillota</taxon>
        <taxon>Bacilli</taxon>
        <taxon>Lactobacillales</taxon>
        <taxon>Lactobacillaceae</taxon>
        <taxon>Limosilactobacillus</taxon>
    </lineage>
</organism>
<dbReference type="Proteomes" id="UP001529423">
    <property type="component" value="Unassembled WGS sequence"/>
</dbReference>
<keyword evidence="3" id="KW-0378">Hydrolase</keyword>
<dbReference type="GO" id="GO:0016787">
    <property type="term" value="F:hydrolase activity"/>
    <property type="evidence" value="ECO:0007669"/>
    <property type="project" value="UniProtKB-KW"/>
</dbReference>
<reference evidence="3" key="1">
    <citation type="submission" date="2023-06" db="EMBL/GenBank/DDBJ databases">
        <title>Identification and characterization of horizontal gene transfer across gut microbiota members of farm animals based on homology search.</title>
        <authorList>
            <person name="Schwarzerova J."/>
            <person name="Nykrynova M."/>
            <person name="Jureckova K."/>
            <person name="Cejkova D."/>
            <person name="Rychlik I."/>
        </authorList>
    </citation>
    <scope>NUCLEOTIDE SEQUENCE</scope>
    <source>
        <strain evidence="3">105_WCHN</strain>
    </source>
</reference>
<keyword evidence="4" id="KW-1185">Reference proteome</keyword>
<dbReference type="PANTHER" id="PTHR43240:SF5">
    <property type="entry name" value="1,4-DIHYDROXY-2-NAPHTHOYL-COA THIOESTERASE 1"/>
    <property type="match status" value="1"/>
</dbReference>
<dbReference type="InterPro" id="IPR006683">
    <property type="entry name" value="Thioestr_dom"/>
</dbReference>
<feature type="domain" description="Thioesterase" evidence="2">
    <location>
        <begin position="33"/>
        <end position="105"/>
    </location>
</feature>
<proteinExistence type="inferred from homology"/>
<dbReference type="NCBIfam" id="TIGR00369">
    <property type="entry name" value="unchar_dom_1"/>
    <property type="match status" value="1"/>
</dbReference>
<dbReference type="EMBL" id="JAUDEO010000029">
    <property type="protein sequence ID" value="MDM8334090.1"/>
    <property type="molecule type" value="Genomic_DNA"/>
</dbReference>
<comment type="caution">
    <text evidence="3">The sequence shown here is derived from an EMBL/GenBank/DDBJ whole genome shotgun (WGS) entry which is preliminary data.</text>
</comment>
<protein>
    <submittedName>
        <fullName evidence="3">PaaI family thioesterase</fullName>
        <ecNumber evidence="3">3.1.2.-</ecNumber>
    </submittedName>
</protein>
<dbReference type="RefSeq" id="WP_289560359.1">
    <property type="nucleotide sequence ID" value="NZ_JAUDEO010000029.1"/>
</dbReference>
<evidence type="ECO:0000256" key="1">
    <source>
        <dbReference type="ARBA" id="ARBA00008324"/>
    </source>
</evidence>
<reference evidence="3" key="2">
    <citation type="submission" date="2023-06" db="EMBL/GenBank/DDBJ databases">
        <authorList>
            <person name="Zeman M."/>
            <person name="Kubasova T."/>
            <person name="Jahodarova E."/>
            <person name="Nykrynova M."/>
            <person name="Rychlik I."/>
        </authorList>
    </citation>
    <scope>NUCLEOTIDE SEQUENCE</scope>
    <source>
        <strain evidence="3">105_WCHN</strain>
    </source>
</reference>